<dbReference type="AlphaFoldDB" id="A0A0D1Z329"/>
<dbReference type="EMBL" id="KN846952">
    <property type="protein sequence ID" value="KIV81308.1"/>
    <property type="molecule type" value="Genomic_DNA"/>
</dbReference>
<reference evidence="3 4" key="1">
    <citation type="submission" date="2015-01" db="EMBL/GenBank/DDBJ databases">
        <title>The Genome Sequence of Exophiala sideris CBS121828.</title>
        <authorList>
            <consortium name="The Broad Institute Genomics Platform"/>
            <person name="Cuomo C."/>
            <person name="de Hoog S."/>
            <person name="Gorbushina A."/>
            <person name="Stielow B."/>
            <person name="Teixiera M."/>
            <person name="Abouelleil A."/>
            <person name="Chapman S.B."/>
            <person name="Priest M."/>
            <person name="Young S.K."/>
            <person name="Wortman J."/>
            <person name="Nusbaum C."/>
            <person name="Birren B."/>
        </authorList>
    </citation>
    <scope>NUCLEOTIDE SEQUENCE [LARGE SCALE GENOMIC DNA]</scope>
    <source>
        <strain evidence="3 4">CBS 121828</strain>
    </source>
</reference>
<name>A0A0D1Z329_9EURO</name>
<dbReference type="Proteomes" id="UP000053599">
    <property type="component" value="Unassembled WGS sequence"/>
</dbReference>
<proteinExistence type="inferred from homology"/>
<dbReference type="Pfam" id="PF13450">
    <property type="entry name" value="NAD_binding_8"/>
    <property type="match status" value="1"/>
</dbReference>
<evidence type="ECO:0000256" key="1">
    <source>
        <dbReference type="ARBA" id="ARBA00001974"/>
    </source>
</evidence>
<evidence type="ECO:0000256" key="2">
    <source>
        <dbReference type="ARBA" id="ARBA00010139"/>
    </source>
</evidence>
<dbReference type="HOGENOM" id="CLU_006937_6_1_1"/>
<comment type="cofactor">
    <cofactor evidence="1">
        <name>FAD</name>
        <dbReference type="ChEBI" id="CHEBI:57692"/>
    </cofactor>
</comment>
<evidence type="ECO:0000313" key="3">
    <source>
        <dbReference type="EMBL" id="KIV81308.1"/>
    </source>
</evidence>
<protein>
    <recommendedName>
        <fullName evidence="5">L-ornithine N(5)-oxygenase</fullName>
    </recommendedName>
</protein>
<dbReference type="PANTHER" id="PTHR42877:SF7">
    <property type="entry name" value="FLAVIN-BINDING MONOOXYGENASE-RELATED"/>
    <property type="match status" value="1"/>
</dbReference>
<evidence type="ECO:0000313" key="4">
    <source>
        <dbReference type="Proteomes" id="UP000053599"/>
    </source>
</evidence>
<dbReference type="InterPro" id="IPR036188">
    <property type="entry name" value="FAD/NAD-bd_sf"/>
</dbReference>
<gene>
    <name evidence="3" type="ORF">PV11_03501</name>
</gene>
<dbReference type="InterPro" id="IPR051209">
    <property type="entry name" value="FAD-bind_Monooxygenase_sf"/>
</dbReference>
<accession>A0A0D1Z329</accession>
<comment type="similarity">
    <text evidence="2">Belongs to the FAD-binding monooxygenase family.</text>
</comment>
<evidence type="ECO:0008006" key="5">
    <source>
        <dbReference type="Google" id="ProtNLM"/>
    </source>
</evidence>
<sequence length="597" mass="67182">MSAPSRNGDSSAHSESCQASWAEMVYDHPVDDLRPIKVICIGAGISGIVAGVRFPQMIKNIDFVIYEKNSDVGGTWLENRYPGVRCDIPSAAYQFTFESNTQWREYYASGPEIQRYLVNVAKKYGVYQYCRFNRRFDGAHWDEKKGQWLVRTTNLVSGAEAHDEADVLITASGILNRWKWPDIPGWDSYKGKRVHTADWKDDIKLDENMSVALIGAGSSGVQVLPTIQPLVKHIDHYMKGRNWISPLGAGFEELAARKVETGNFEHSQEELEKFRRNIGSYKEFRQRIEDSLNAAQLAAFMGTQPQKMFQQMTYESMAAKLKDRPDILSALIPDFPVGCRRLTPGPGYLEACIKENVEYISTSIKKITEQGIETVDGKERKVDLIICATGFDVSRQGEFDIVGRNGKTLDEIWQPHPEAYLSICPPHLPNLFMFLGPNGGPGAGSTIHMIEWVGEYIVKCVQKIQREYIKTMVVSERANKAFSQQVDEYFKKTVFAQPCRSWYKRGEPTGRLVTPWPGSGVHAHRVLANPRWEDFEYSPMTQTGENAMAWLGNGLTLAQHEGTATTDYLDTVQSPKVVDPNVDTGDVISFDQGPLPV</sequence>
<dbReference type="Gene3D" id="3.50.50.60">
    <property type="entry name" value="FAD/NAD(P)-binding domain"/>
    <property type="match status" value="2"/>
</dbReference>
<dbReference type="OrthoDB" id="74360at2759"/>
<dbReference type="SUPFAM" id="SSF51905">
    <property type="entry name" value="FAD/NAD(P)-binding domain"/>
    <property type="match status" value="2"/>
</dbReference>
<organism evidence="3 4">
    <name type="scientific">Exophiala sideris</name>
    <dbReference type="NCBI Taxonomy" id="1016849"/>
    <lineage>
        <taxon>Eukaryota</taxon>
        <taxon>Fungi</taxon>
        <taxon>Dikarya</taxon>
        <taxon>Ascomycota</taxon>
        <taxon>Pezizomycotina</taxon>
        <taxon>Eurotiomycetes</taxon>
        <taxon>Chaetothyriomycetidae</taxon>
        <taxon>Chaetothyriales</taxon>
        <taxon>Herpotrichiellaceae</taxon>
        <taxon>Exophiala</taxon>
    </lineage>
</organism>
<dbReference type="PANTHER" id="PTHR42877">
    <property type="entry name" value="L-ORNITHINE N(5)-MONOOXYGENASE-RELATED"/>
    <property type="match status" value="1"/>
</dbReference>